<dbReference type="EMBL" id="BCSZ01000004">
    <property type="protein sequence ID" value="GAT00287.1"/>
    <property type="molecule type" value="Genomic_DNA"/>
</dbReference>
<name>A0A100WLC5_MYCFO</name>
<dbReference type="Pfam" id="PF26327">
    <property type="entry name" value="LpqS"/>
    <property type="match status" value="1"/>
</dbReference>
<proteinExistence type="predicted"/>
<keyword evidence="1" id="KW-1133">Transmembrane helix</keyword>
<feature type="transmembrane region" description="Helical" evidence="1">
    <location>
        <begin position="63"/>
        <end position="83"/>
    </location>
</feature>
<dbReference type="Proteomes" id="UP000069705">
    <property type="component" value="Unassembled WGS sequence"/>
</dbReference>
<dbReference type="AlphaFoldDB" id="A0A100WLC5"/>
<sequence>MLVVISAELTGATFSGGAERHAPHVLSAATGSVVSVGLDHPHAQREESAAAPDTFAAAVLPRAVTILAIFAVVVAADVFWSGAMRAVGATQRGPPLHWGSSRLSGWQLLVRFCIDRR</sequence>
<evidence type="ECO:0000256" key="1">
    <source>
        <dbReference type="SAM" id="Phobius"/>
    </source>
</evidence>
<reference evidence="3" key="2">
    <citation type="submission" date="2016-02" db="EMBL/GenBank/DDBJ databases">
        <title>Draft genome sequence of five rapidly growing Mycobacterium species.</title>
        <authorList>
            <person name="Katahira K."/>
            <person name="Gotou Y."/>
            <person name="Iida K."/>
            <person name="Ogura Y."/>
            <person name="Hayashi T."/>
        </authorList>
    </citation>
    <scope>NUCLEOTIDE SEQUENCE [LARGE SCALE GENOMIC DNA]</scope>
    <source>
        <strain evidence="3">JCM6368</strain>
    </source>
</reference>
<keyword evidence="1" id="KW-0472">Membrane</keyword>
<keyword evidence="1" id="KW-0812">Transmembrane</keyword>
<protein>
    <submittedName>
        <fullName evidence="2">Uncharacterized protein</fullName>
    </submittedName>
</protein>
<dbReference type="InterPro" id="IPR058714">
    <property type="entry name" value="LpqS"/>
</dbReference>
<gene>
    <name evidence="2" type="ORF">RMCFA_0401</name>
</gene>
<evidence type="ECO:0000313" key="3">
    <source>
        <dbReference type="Proteomes" id="UP000069705"/>
    </source>
</evidence>
<reference evidence="2 3" key="1">
    <citation type="journal article" date="2016" name="Genome Announc.">
        <title>Draft Genome Sequences of Five Rapidly Growing Mycobacterium Species, M. thermoresistibile, M. fortuitum subsp. acetamidolyticum, M. canariasense, M. brisbanense, and M. novocastrense.</title>
        <authorList>
            <person name="Katahira K."/>
            <person name="Ogura Y."/>
            <person name="Gotoh Y."/>
            <person name="Hayashi T."/>
        </authorList>
    </citation>
    <scope>NUCLEOTIDE SEQUENCE [LARGE SCALE GENOMIC DNA]</scope>
    <source>
        <strain evidence="2 3">JCM6368</strain>
    </source>
</reference>
<comment type="caution">
    <text evidence="2">The sequence shown here is derived from an EMBL/GenBank/DDBJ whole genome shotgun (WGS) entry which is preliminary data.</text>
</comment>
<evidence type="ECO:0000313" key="2">
    <source>
        <dbReference type="EMBL" id="GAT00287.1"/>
    </source>
</evidence>
<organism evidence="2 3">
    <name type="scientific">Mycolicibacterium fortuitum subsp. acetamidolyticum</name>
    <dbReference type="NCBI Taxonomy" id="144550"/>
    <lineage>
        <taxon>Bacteria</taxon>
        <taxon>Bacillati</taxon>
        <taxon>Actinomycetota</taxon>
        <taxon>Actinomycetes</taxon>
        <taxon>Mycobacteriales</taxon>
        <taxon>Mycobacteriaceae</taxon>
        <taxon>Mycolicibacterium</taxon>
    </lineage>
</organism>
<accession>A0A100WLC5</accession>